<keyword evidence="7" id="KW-0456">Lyase</keyword>
<dbReference type="Gene3D" id="3.90.1680.10">
    <property type="entry name" value="SOS response associated peptidase-like"/>
    <property type="match status" value="1"/>
</dbReference>
<dbReference type="GO" id="GO:0006508">
    <property type="term" value="P:proteolysis"/>
    <property type="evidence" value="ECO:0007669"/>
    <property type="project" value="UniProtKB-KW"/>
</dbReference>
<evidence type="ECO:0000256" key="2">
    <source>
        <dbReference type="ARBA" id="ARBA00022670"/>
    </source>
</evidence>
<dbReference type="PANTHER" id="PTHR13604">
    <property type="entry name" value="DC12-RELATED"/>
    <property type="match status" value="1"/>
</dbReference>
<sequence>MVASSTNASETVSDDGEVLRVGDLARWSLIPPWATEPKQKFPTFNARSEGLAAKTTWRGPIKRSRAILPASGYYEWKTDGKVKTPHYIHLPEGELLFLAGLYSWWRPKGSDDEWMLTATIITRPSCGPAGELHDRAPVVLPADFVNEWLDPLTEGDQGLVDAAVSASTPQIEALQFHEVGKISGDIPELTEPVADS</sequence>
<keyword evidence="3" id="KW-0227">DNA damage</keyword>
<organism evidence="9">
    <name type="scientific">Brevibacterium sp. Ap13</name>
    <dbReference type="NCBI Taxonomy" id="1406197"/>
    <lineage>
        <taxon>Bacteria</taxon>
        <taxon>Bacillati</taxon>
        <taxon>Actinomycetota</taxon>
        <taxon>Actinomycetes</taxon>
        <taxon>Micrococcales</taxon>
        <taxon>Brevibacteriaceae</taxon>
        <taxon>Brevibacterium</taxon>
    </lineage>
</organism>
<dbReference type="GO" id="GO:0008233">
    <property type="term" value="F:peptidase activity"/>
    <property type="evidence" value="ECO:0007669"/>
    <property type="project" value="UniProtKB-KW"/>
</dbReference>
<evidence type="ECO:0000313" key="9">
    <source>
        <dbReference type="EMBL" id="AGY35347.1"/>
    </source>
</evidence>
<reference evidence="9" key="1">
    <citation type="journal article" date="2013" name="Genome Announc.">
        <title>Complete Genome Sequence of pAP13, a Large Linear Plasmid of a Brevibacterium Strain Isolated from a Saline Lake at 4,200 Meters above Sea Level in Argentina.</title>
        <authorList>
            <person name="Dib J.R."/>
            <person name="Schuldes J."/>
            <person name="Thurmer A."/>
            <person name="Farias M.E."/>
            <person name="Daniel R."/>
            <person name="Meinhardt F."/>
        </authorList>
    </citation>
    <scope>NUCLEOTIDE SEQUENCE</scope>
    <source>
        <strain evidence="9">Ap13</strain>
        <plasmid evidence="9">pAP13</plasmid>
    </source>
</reference>
<protein>
    <recommendedName>
        <fullName evidence="8">Abasic site processing protein</fullName>
        <ecNumber evidence="8">3.4.-.-</ecNumber>
    </recommendedName>
</protein>
<proteinExistence type="inferred from homology"/>
<dbReference type="PANTHER" id="PTHR13604:SF0">
    <property type="entry name" value="ABASIC SITE PROCESSING PROTEIN HMCES"/>
    <property type="match status" value="1"/>
</dbReference>
<evidence type="ECO:0000256" key="8">
    <source>
        <dbReference type="RuleBase" id="RU364100"/>
    </source>
</evidence>
<evidence type="ECO:0000256" key="6">
    <source>
        <dbReference type="ARBA" id="ARBA00023125"/>
    </source>
</evidence>
<keyword evidence="4 8" id="KW-0378">Hydrolase</keyword>
<keyword evidence="9" id="KW-0614">Plasmid</keyword>
<evidence type="ECO:0000256" key="5">
    <source>
        <dbReference type="ARBA" id="ARBA00023124"/>
    </source>
</evidence>
<dbReference type="InterPro" id="IPR036590">
    <property type="entry name" value="SRAP-like"/>
</dbReference>
<name>U5NVF7_9MICO</name>
<comment type="similarity">
    <text evidence="1 8">Belongs to the SOS response-associated peptidase family.</text>
</comment>
<evidence type="ECO:0000256" key="1">
    <source>
        <dbReference type="ARBA" id="ARBA00008136"/>
    </source>
</evidence>
<dbReference type="GO" id="GO:0016829">
    <property type="term" value="F:lyase activity"/>
    <property type="evidence" value="ECO:0007669"/>
    <property type="project" value="UniProtKB-KW"/>
</dbReference>
<evidence type="ECO:0000256" key="7">
    <source>
        <dbReference type="ARBA" id="ARBA00023239"/>
    </source>
</evidence>
<dbReference type="GO" id="GO:0106300">
    <property type="term" value="P:protein-DNA covalent cross-linking repair"/>
    <property type="evidence" value="ECO:0007669"/>
    <property type="project" value="InterPro"/>
</dbReference>
<dbReference type="GO" id="GO:0003697">
    <property type="term" value="F:single-stranded DNA binding"/>
    <property type="evidence" value="ECO:0007669"/>
    <property type="project" value="InterPro"/>
</dbReference>
<evidence type="ECO:0000256" key="3">
    <source>
        <dbReference type="ARBA" id="ARBA00022763"/>
    </source>
</evidence>
<dbReference type="EMBL" id="KF577590">
    <property type="protein sequence ID" value="AGY35347.1"/>
    <property type="molecule type" value="Genomic_DNA"/>
</dbReference>
<gene>
    <name evidence="9" type="primary">yoqW</name>
    <name evidence="9" type="ORF">AP13_p00380</name>
</gene>
<accession>U5NVF7</accession>
<keyword evidence="6" id="KW-0238">DNA-binding</keyword>
<keyword evidence="2 8" id="KW-0645">Protease</keyword>
<geneLocation type="plasmid" evidence="9">
    <name>pAP13</name>
</geneLocation>
<evidence type="ECO:0000256" key="4">
    <source>
        <dbReference type="ARBA" id="ARBA00022801"/>
    </source>
</evidence>
<dbReference type="Pfam" id="PF02586">
    <property type="entry name" value="SRAP"/>
    <property type="match status" value="1"/>
</dbReference>
<dbReference type="InterPro" id="IPR003738">
    <property type="entry name" value="SRAP"/>
</dbReference>
<dbReference type="EC" id="3.4.-.-" evidence="8"/>
<keyword evidence="5" id="KW-0190">Covalent protein-DNA linkage</keyword>
<dbReference type="AlphaFoldDB" id="U5NVF7"/>
<dbReference type="SUPFAM" id="SSF143081">
    <property type="entry name" value="BB1717-like"/>
    <property type="match status" value="1"/>
</dbReference>